<organism evidence="1 2">
    <name type="scientific">Halomicrobium mukohataei</name>
    <dbReference type="NCBI Taxonomy" id="57705"/>
    <lineage>
        <taxon>Archaea</taxon>
        <taxon>Methanobacteriati</taxon>
        <taxon>Methanobacteriota</taxon>
        <taxon>Stenosarchaea group</taxon>
        <taxon>Halobacteria</taxon>
        <taxon>Halobacteriales</taxon>
        <taxon>Haloarculaceae</taxon>
        <taxon>Halomicrobium</taxon>
    </lineage>
</organism>
<evidence type="ECO:0000313" key="1">
    <source>
        <dbReference type="EMBL" id="QCD65536.1"/>
    </source>
</evidence>
<gene>
    <name evidence="1" type="ORF">E5139_07755</name>
</gene>
<proteinExistence type="predicted"/>
<dbReference type="GeneID" id="42178821"/>
<protein>
    <submittedName>
        <fullName evidence="1">Uncharacterized protein</fullName>
    </submittedName>
</protein>
<accession>A0A4D6KK24</accession>
<reference evidence="1 2" key="2">
    <citation type="submission" date="2019-04" db="EMBL/GenBank/DDBJ databases">
        <authorList>
            <person name="Yang S."/>
            <person name="Wei W."/>
        </authorList>
    </citation>
    <scope>NUCLEOTIDE SEQUENCE [LARGE SCALE GENOMIC DNA]</scope>
    <source>
        <strain evidence="2">ZP60</strain>
    </source>
</reference>
<dbReference type="AlphaFoldDB" id="A0A4D6KK24"/>
<dbReference type="EMBL" id="CP039375">
    <property type="protein sequence ID" value="QCD65536.1"/>
    <property type="molecule type" value="Genomic_DNA"/>
</dbReference>
<dbReference type="Proteomes" id="UP000297053">
    <property type="component" value="Chromosome"/>
</dbReference>
<evidence type="ECO:0000313" key="2">
    <source>
        <dbReference type="Proteomes" id="UP000297053"/>
    </source>
</evidence>
<dbReference type="RefSeq" id="WP_015761894.1">
    <property type="nucleotide sequence ID" value="NZ_CP039375.1"/>
</dbReference>
<reference evidence="1 2" key="1">
    <citation type="submission" date="2019-04" db="EMBL/GenBank/DDBJ databases">
        <title>Complete genome sequence of Arthrobacter sp. ZXY-2 associated with effective atrazine degradation and salt adaptation.</title>
        <authorList>
            <person name="Zhao X."/>
        </authorList>
    </citation>
    <scope>NUCLEOTIDE SEQUENCE [LARGE SCALE GENOMIC DNA]</scope>
    <source>
        <strain evidence="2">ZP60</strain>
    </source>
</reference>
<dbReference type="KEGG" id="halz:E5139_07755"/>
<sequence>MPAIRYETPDGVQELHVDSSEIEYNDETQHWRVKRGEKDGRDVYELVPRERVFSVKIIGKKTDTVVTQT</sequence>
<name>A0A4D6KK24_9EURY</name>